<protein>
    <submittedName>
        <fullName evidence="2">Uncharacterized protein</fullName>
    </submittedName>
</protein>
<accession>A0A4U0UHR6</accession>
<comment type="caution">
    <text evidence="2">The sequence shown here is derived from an EMBL/GenBank/DDBJ whole genome shotgun (WGS) entry which is preliminary data.</text>
</comment>
<reference evidence="2 3" key="1">
    <citation type="submission" date="2017-03" db="EMBL/GenBank/DDBJ databases">
        <title>Genomes of endolithic fungi from Antarctica.</title>
        <authorList>
            <person name="Coleine C."/>
            <person name="Masonjones S."/>
            <person name="Stajich J.E."/>
        </authorList>
    </citation>
    <scope>NUCLEOTIDE SEQUENCE [LARGE SCALE GENOMIC DNA]</scope>
    <source>
        <strain evidence="2 3">CCFEE 5187</strain>
    </source>
</reference>
<feature type="region of interest" description="Disordered" evidence="1">
    <location>
        <begin position="1"/>
        <end position="51"/>
    </location>
</feature>
<dbReference type="EMBL" id="NAJN01003826">
    <property type="protein sequence ID" value="TKA34947.1"/>
    <property type="molecule type" value="Genomic_DNA"/>
</dbReference>
<keyword evidence="3" id="KW-1185">Reference proteome</keyword>
<evidence type="ECO:0000313" key="3">
    <source>
        <dbReference type="Proteomes" id="UP000308768"/>
    </source>
</evidence>
<dbReference type="Proteomes" id="UP000308768">
    <property type="component" value="Unassembled WGS sequence"/>
</dbReference>
<evidence type="ECO:0000313" key="2">
    <source>
        <dbReference type="EMBL" id="TKA34947.1"/>
    </source>
</evidence>
<name>A0A4U0UHR6_9PEZI</name>
<dbReference type="OrthoDB" id="74314at2759"/>
<feature type="non-terminal residue" evidence="2">
    <location>
        <position position="85"/>
    </location>
</feature>
<evidence type="ECO:0000256" key="1">
    <source>
        <dbReference type="SAM" id="MobiDB-lite"/>
    </source>
</evidence>
<feature type="compositionally biased region" description="Basic and acidic residues" evidence="1">
    <location>
        <begin position="33"/>
        <end position="51"/>
    </location>
</feature>
<organism evidence="2 3">
    <name type="scientific">Cryomyces minteri</name>
    <dbReference type="NCBI Taxonomy" id="331657"/>
    <lineage>
        <taxon>Eukaryota</taxon>
        <taxon>Fungi</taxon>
        <taxon>Dikarya</taxon>
        <taxon>Ascomycota</taxon>
        <taxon>Pezizomycotina</taxon>
        <taxon>Dothideomycetes</taxon>
        <taxon>Dothideomycetes incertae sedis</taxon>
        <taxon>Cryomyces</taxon>
    </lineage>
</organism>
<sequence length="85" mass="9332">MEDSHVALPNRDEPVPAISAYDGAPPPSPTPKSSDRQATREQRTGKREALKTAAKELKGKLEDKVEDVQTHYASSQSLQDRLFAS</sequence>
<proteinExistence type="predicted"/>
<gene>
    <name evidence="2" type="ORF">B0A49_13784</name>
</gene>
<dbReference type="AlphaFoldDB" id="A0A4U0UHR6"/>